<keyword evidence="4 5" id="KW-0274">FAD</keyword>
<feature type="binding site" evidence="5">
    <location>
        <begin position="537"/>
        <end position="538"/>
    </location>
    <ligand>
        <name>FAD</name>
        <dbReference type="ChEBI" id="CHEBI:57692"/>
    </ligand>
</feature>
<dbReference type="InParanoid" id="A0A7R8UTE6"/>
<keyword evidence="3" id="KW-0285">Flavoprotein</keyword>
<gene>
    <name evidence="7" type="ORF">HERILL_LOCUS9423</name>
</gene>
<dbReference type="Proteomes" id="UP000594454">
    <property type="component" value="Chromosome 4"/>
</dbReference>
<evidence type="ECO:0000313" key="7">
    <source>
        <dbReference type="EMBL" id="CAD7086666.1"/>
    </source>
</evidence>
<dbReference type="Pfam" id="PF00732">
    <property type="entry name" value="GMC_oxred_N"/>
    <property type="match status" value="1"/>
</dbReference>
<comment type="cofactor">
    <cofactor evidence="1 5">
        <name>FAD</name>
        <dbReference type="ChEBI" id="CHEBI:57692"/>
    </cofactor>
</comment>
<dbReference type="InterPro" id="IPR036188">
    <property type="entry name" value="FAD/NAD-bd_sf"/>
</dbReference>
<proteinExistence type="inferred from homology"/>
<dbReference type="GO" id="GO:0050660">
    <property type="term" value="F:flavin adenine dinucleotide binding"/>
    <property type="evidence" value="ECO:0007669"/>
    <property type="project" value="InterPro"/>
</dbReference>
<evidence type="ECO:0000256" key="3">
    <source>
        <dbReference type="ARBA" id="ARBA00022630"/>
    </source>
</evidence>
<comment type="similarity">
    <text evidence="2">Belongs to the GMC oxidoreductase family.</text>
</comment>
<evidence type="ECO:0000256" key="4">
    <source>
        <dbReference type="ARBA" id="ARBA00022827"/>
    </source>
</evidence>
<keyword evidence="8" id="KW-1185">Reference proteome</keyword>
<protein>
    <recommendedName>
        <fullName evidence="6">Glucose-methanol-choline oxidoreductase N-terminal domain-containing protein</fullName>
    </recommendedName>
</protein>
<accession>A0A7R8UTE6</accession>
<organism evidence="7 8">
    <name type="scientific">Hermetia illucens</name>
    <name type="common">Black soldier fly</name>
    <dbReference type="NCBI Taxonomy" id="343691"/>
    <lineage>
        <taxon>Eukaryota</taxon>
        <taxon>Metazoa</taxon>
        <taxon>Ecdysozoa</taxon>
        <taxon>Arthropoda</taxon>
        <taxon>Hexapoda</taxon>
        <taxon>Insecta</taxon>
        <taxon>Pterygota</taxon>
        <taxon>Neoptera</taxon>
        <taxon>Endopterygota</taxon>
        <taxon>Diptera</taxon>
        <taxon>Brachycera</taxon>
        <taxon>Stratiomyomorpha</taxon>
        <taxon>Stratiomyidae</taxon>
        <taxon>Hermetiinae</taxon>
        <taxon>Hermetia</taxon>
    </lineage>
</organism>
<dbReference type="GO" id="GO:0016614">
    <property type="term" value="F:oxidoreductase activity, acting on CH-OH group of donors"/>
    <property type="evidence" value="ECO:0007669"/>
    <property type="project" value="InterPro"/>
</dbReference>
<dbReference type="Pfam" id="PF05199">
    <property type="entry name" value="GMC_oxred_C"/>
    <property type="match status" value="1"/>
</dbReference>
<feature type="domain" description="Glucose-methanol-choline oxidoreductase N-terminal" evidence="6">
    <location>
        <begin position="308"/>
        <end position="322"/>
    </location>
</feature>
<evidence type="ECO:0000259" key="6">
    <source>
        <dbReference type="PROSITE" id="PS00624"/>
    </source>
</evidence>
<evidence type="ECO:0000256" key="2">
    <source>
        <dbReference type="ARBA" id="ARBA00010790"/>
    </source>
</evidence>
<dbReference type="PANTHER" id="PTHR11552">
    <property type="entry name" value="GLUCOSE-METHANOL-CHOLINE GMC OXIDOREDUCTASE"/>
    <property type="match status" value="1"/>
</dbReference>
<dbReference type="OrthoDB" id="269227at2759"/>
<reference evidence="7 8" key="1">
    <citation type="submission" date="2020-11" db="EMBL/GenBank/DDBJ databases">
        <authorList>
            <person name="Wallbank WR R."/>
            <person name="Pardo Diaz C."/>
            <person name="Kozak K."/>
            <person name="Martin S."/>
            <person name="Jiggins C."/>
            <person name="Moest M."/>
            <person name="Warren A I."/>
            <person name="Generalovic N T."/>
            <person name="Byers J.R.P. K."/>
            <person name="Montejo-Kovacevich G."/>
            <person name="Yen C E."/>
        </authorList>
    </citation>
    <scope>NUCLEOTIDE SEQUENCE [LARGE SCALE GENOMIC DNA]</scope>
</reference>
<evidence type="ECO:0000256" key="5">
    <source>
        <dbReference type="PIRSR" id="PIRSR000137-2"/>
    </source>
</evidence>
<dbReference type="Gene3D" id="3.30.560.10">
    <property type="entry name" value="Glucose Oxidase, domain 3"/>
    <property type="match status" value="1"/>
</dbReference>
<evidence type="ECO:0000313" key="8">
    <source>
        <dbReference type="Proteomes" id="UP000594454"/>
    </source>
</evidence>
<dbReference type="EMBL" id="LR899012">
    <property type="protein sequence ID" value="CAD7086666.1"/>
    <property type="molecule type" value="Genomic_DNA"/>
</dbReference>
<feature type="binding site" evidence="5">
    <location>
        <position position="137"/>
    </location>
    <ligand>
        <name>FAD</name>
        <dbReference type="ChEBI" id="CHEBI:57692"/>
    </ligand>
</feature>
<dbReference type="InterPro" id="IPR012132">
    <property type="entry name" value="GMC_OxRdtase"/>
</dbReference>
<dbReference type="SUPFAM" id="SSF54373">
    <property type="entry name" value="FAD-linked reductases, C-terminal domain"/>
    <property type="match status" value="1"/>
</dbReference>
<dbReference type="AlphaFoldDB" id="A0A7R8UTE6"/>
<dbReference type="Gene3D" id="3.50.50.60">
    <property type="entry name" value="FAD/NAD(P)-binding domain"/>
    <property type="match status" value="1"/>
</dbReference>
<name>A0A7R8UTE6_HERIL</name>
<feature type="binding site" evidence="5">
    <location>
        <position position="572"/>
    </location>
    <ligand>
        <name>FAD</name>
        <dbReference type="ChEBI" id="CHEBI:57692"/>
    </ligand>
</feature>
<dbReference type="PIRSF" id="PIRSF000137">
    <property type="entry name" value="Alcohol_oxidase"/>
    <property type="match status" value="1"/>
</dbReference>
<dbReference type="InterPro" id="IPR007867">
    <property type="entry name" value="GMC_OxRtase_C"/>
</dbReference>
<dbReference type="InterPro" id="IPR000172">
    <property type="entry name" value="GMC_OxRdtase_N"/>
</dbReference>
<sequence length="604" mass="67397">MDFLEPSCAARSLGPANDLLTTFVSSILALHCNISNPDLWPPDHGEDALQNGLDDYDFIVVGAGSAGSVVAGRLAEDTKNRVLLIEAGGDPPIESEIPALAWYALGSSIDWMYPTRTNGLSCLGMKNENCFWNKGKVLGGSHATNGMYYVRGNPRDYDNWEDQGNTSWDWNNVLQYFKKTENYKGPNRSSNHGTNGPMNVEPYQSPKLDQYMIGRAARELGYNKVDDFVDGPYIGFGFTDGTLQNGRRITTAKAFLTKDTPNLHVIKHAVARKIQFNRKLRAESVSFVYKGHYEMKARARKEIILSAGSVESPKLLMLSGIGPASHLKQLGIPVIKSLPVGNNLQDHIRIDVFMKLKYKHRMNLDVAILDSIFNQWVHRNGTFGMAGFDIVGFVDTDGNGYYPDIQYTFLPVDDASLFGANMKPHILQSLKNQIDPSDRIFSASVTLLRPKSRGYVRLQSTDYRDQPLIFPNYLDDKDDLRRTVRGIQKVVELVNTPTFQDLDAELLRLNLPECVSHVYQSKRYWECYAAHLSNTLWHPVGTTKMGPSTDKRAVVDSTLKVHGVKGLRVIDGSFMPTIVSGNTNAPIIMAAEKGADFVKAEWGY</sequence>
<evidence type="ECO:0000256" key="1">
    <source>
        <dbReference type="ARBA" id="ARBA00001974"/>
    </source>
</evidence>
<dbReference type="PROSITE" id="PS00624">
    <property type="entry name" value="GMC_OXRED_2"/>
    <property type="match status" value="1"/>
</dbReference>
<dbReference type="SUPFAM" id="SSF51905">
    <property type="entry name" value="FAD/NAD(P)-binding domain"/>
    <property type="match status" value="1"/>
</dbReference>
<dbReference type="PANTHER" id="PTHR11552:SF147">
    <property type="entry name" value="CHOLINE DEHYDROGENASE, MITOCHONDRIAL"/>
    <property type="match status" value="1"/>
</dbReference>